<dbReference type="InterPro" id="IPR000276">
    <property type="entry name" value="GPCR_Rhodpsn"/>
</dbReference>
<accession>A0A8J5QNR5</accession>
<dbReference type="FunFam" id="1.20.1070.10:FF:000291">
    <property type="entry name" value="Predicted protein"/>
    <property type="match status" value="1"/>
</dbReference>
<keyword evidence="5" id="KW-0297">G-protein coupled receptor</keyword>
<comment type="caution">
    <text evidence="12">The sequence shown here is derived from an EMBL/GenBank/DDBJ whole genome shotgun (WGS) entry which is preliminary data.</text>
</comment>
<dbReference type="OrthoDB" id="5987936at2759"/>
<evidence type="ECO:0000259" key="11">
    <source>
        <dbReference type="PROSITE" id="PS50262"/>
    </source>
</evidence>
<dbReference type="PANTHER" id="PTHR45695">
    <property type="entry name" value="LEUCOKININ RECEPTOR-RELATED"/>
    <property type="match status" value="1"/>
</dbReference>
<feature type="chain" id="PRO_5035277258" description="G-protein coupled receptors family 1 profile domain-containing protein" evidence="10">
    <location>
        <begin position="24"/>
        <end position="442"/>
    </location>
</feature>
<feature type="transmembrane region" description="Helical" evidence="9">
    <location>
        <begin position="315"/>
        <end position="333"/>
    </location>
</feature>
<feature type="transmembrane region" description="Helical" evidence="9">
    <location>
        <begin position="196"/>
        <end position="215"/>
    </location>
</feature>
<feature type="transmembrane region" description="Helical" evidence="9">
    <location>
        <begin position="243"/>
        <end position="265"/>
    </location>
</feature>
<feature type="transmembrane region" description="Helical" evidence="9">
    <location>
        <begin position="80"/>
        <end position="104"/>
    </location>
</feature>
<gene>
    <name evidence="12" type="ORF">G9C98_005814</name>
</gene>
<evidence type="ECO:0000256" key="8">
    <source>
        <dbReference type="ARBA" id="ARBA00023224"/>
    </source>
</evidence>
<evidence type="ECO:0000256" key="10">
    <source>
        <dbReference type="SAM" id="SignalP"/>
    </source>
</evidence>
<sequence length="442" mass="50828">MVFNIYSLMFGLVLSDFITQTRALDYVDIEDREYSNITEDSYLWSVNATDNCTNPYCVSDQDYLDYLMDLMTTPSIYDCILIFMHVTVFVGGILGNLLVCLAVYRNRSMRTVTNYFLVNLAVADLMVLIFCLPSTVIWDVSETWLFGEIACKIIPYLQTVSVSVSILTLTFISIDRWNAICFPLAFKSTTKRAKKFICYIWIFSFIFDTPDIILLKVAPTVFKIETIYLTQCKRSWSINSERIFNLVIFVFLYFGPLVFMTYTYYQIICVLRGSRIPGYKLSRRNNEIPLDAELSASFEDNHEGRLVSRRKAAKMLVVVVLVFAICYAPVHLLNILRYSMSLSSNNITRAFSLLAHWLCYLNSAINPVIYNFMSGKFRKEFRRSFICSRPISADCGTQKSGIMQIADRSQMPTTDSNQSDNNCIKSRRSVEVIPLKSMSNDQ</sequence>
<evidence type="ECO:0000313" key="12">
    <source>
        <dbReference type="EMBL" id="KAG8037603.1"/>
    </source>
</evidence>
<keyword evidence="7" id="KW-0675">Receptor</keyword>
<comment type="subcellular location">
    <subcellularLocation>
        <location evidence="1">Membrane</location>
        <topology evidence="1">Multi-pass membrane protein</topology>
    </subcellularLocation>
</comment>
<dbReference type="SMART" id="SM01381">
    <property type="entry name" value="7TM_GPCR_Srsx"/>
    <property type="match status" value="1"/>
</dbReference>
<feature type="domain" description="G-protein coupled receptors family 1 profile" evidence="11">
    <location>
        <begin position="95"/>
        <end position="370"/>
    </location>
</feature>
<keyword evidence="6 9" id="KW-0472">Membrane</keyword>
<feature type="signal peptide" evidence="10">
    <location>
        <begin position="1"/>
        <end position="23"/>
    </location>
</feature>
<dbReference type="EMBL" id="JAAOIC020000047">
    <property type="protein sequence ID" value="KAG8037603.1"/>
    <property type="molecule type" value="Genomic_DNA"/>
</dbReference>
<feature type="transmembrane region" description="Helical" evidence="9">
    <location>
        <begin position="153"/>
        <end position="175"/>
    </location>
</feature>
<dbReference type="PROSITE" id="PS00237">
    <property type="entry name" value="G_PROTEIN_RECEP_F1_1"/>
    <property type="match status" value="1"/>
</dbReference>
<keyword evidence="13" id="KW-1185">Reference proteome</keyword>
<dbReference type="SUPFAM" id="SSF81321">
    <property type="entry name" value="Family A G protein-coupled receptor-like"/>
    <property type="match status" value="1"/>
</dbReference>
<dbReference type="PROSITE" id="PS50262">
    <property type="entry name" value="G_PROTEIN_RECEP_F1_2"/>
    <property type="match status" value="1"/>
</dbReference>
<comment type="similarity">
    <text evidence="2">Belongs to the G-protein coupled receptor 1 family.</text>
</comment>
<name>A0A8J5QNR5_9HYME</name>
<dbReference type="Pfam" id="PF00001">
    <property type="entry name" value="7tm_1"/>
    <property type="match status" value="1"/>
</dbReference>
<evidence type="ECO:0000256" key="3">
    <source>
        <dbReference type="ARBA" id="ARBA00022692"/>
    </source>
</evidence>
<dbReference type="Proteomes" id="UP000729913">
    <property type="component" value="Unassembled WGS sequence"/>
</dbReference>
<keyword evidence="4 9" id="KW-1133">Transmembrane helix</keyword>
<dbReference type="InterPro" id="IPR017452">
    <property type="entry name" value="GPCR_Rhodpsn_7TM"/>
</dbReference>
<keyword evidence="10" id="KW-0732">Signal</keyword>
<evidence type="ECO:0000313" key="13">
    <source>
        <dbReference type="Proteomes" id="UP000729913"/>
    </source>
</evidence>
<evidence type="ECO:0000256" key="2">
    <source>
        <dbReference type="ARBA" id="ARBA00010663"/>
    </source>
</evidence>
<keyword evidence="3 9" id="KW-0812">Transmembrane</keyword>
<evidence type="ECO:0000256" key="1">
    <source>
        <dbReference type="ARBA" id="ARBA00004141"/>
    </source>
</evidence>
<protein>
    <recommendedName>
        <fullName evidence="11">G-protein coupled receptors family 1 profile domain-containing protein</fullName>
    </recommendedName>
</protein>
<reference evidence="12" key="2">
    <citation type="submission" date="2021-04" db="EMBL/GenBank/DDBJ databases">
        <title>Genome-wide patterns of bracovirus chromosomal integration into multiple host tissues during parasitism.</title>
        <authorList>
            <person name="Chebbi M.A.C."/>
        </authorList>
    </citation>
    <scope>NUCLEOTIDE SEQUENCE</scope>
    <source>
        <tissue evidence="12">Whole body</tissue>
    </source>
</reference>
<feature type="transmembrane region" description="Helical" evidence="9">
    <location>
        <begin position="116"/>
        <end position="138"/>
    </location>
</feature>
<evidence type="ECO:0000256" key="7">
    <source>
        <dbReference type="ARBA" id="ARBA00023170"/>
    </source>
</evidence>
<dbReference type="AlphaFoldDB" id="A0A8J5QNR5"/>
<feature type="transmembrane region" description="Helical" evidence="9">
    <location>
        <begin position="353"/>
        <end position="373"/>
    </location>
</feature>
<evidence type="ECO:0000256" key="5">
    <source>
        <dbReference type="ARBA" id="ARBA00023040"/>
    </source>
</evidence>
<dbReference type="PANTHER" id="PTHR45695:SF15">
    <property type="entry name" value="OPSIN RH2"/>
    <property type="match status" value="1"/>
</dbReference>
<dbReference type="GO" id="GO:0004930">
    <property type="term" value="F:G protein-coupled receptor activity"/>
    <property type="evidence" value="ECO:0007669"/>
    <property type="project" value="UniProtKB-KW"/>
</dbReference>
<proteinExistence type="inferred from homology"/>
<dbReference type="GO" id="GO:0005886">
    <property type="term" value="C:plasma membrane"/>
    <property type="evidence" value="ECO:0007669"/>
    <property type="project" value="TreeGrafter"/>
</dbReference>
<evidence type="ECO:0000256" key="9">
    <source>
        <dbReference type="SAM" id="Phobius"/>
    </source>
</evidence>
<organism evidence="12 13">
    <name type="scientific">Cotesia typhae</name>
    <dbReference type="NCBI Taxonomy" id="2053667"/>
    <lineage>
        <taxon>Eukaryota</taxon>
        <taxon>Metazoa</taxon>
        <taxon>Ecdysozoa</taxon>
        <taxon>Arthropoda</taxon>
        <taxon>Hexapoda</taxon>
        <taxon>Insecta</taxon>
        <taxon>Pterygota</taxon>
        <taxon>Neoptera</taxon>
        <taxon>Endopterygota</taxon>
        <taxon>Hymenoptera</taxon>
        <taxon>Apocrita</taxon>
        <taxon>Ichneumonoidea</taxon>
        <taxon>Braconidae</taxon>
        <taxon>Microgastrinae</taxon>
        <taxon>Cotesia</taxon>
    </lineage>
</organism>
<evidence type="ECO:0000256" key="6">
    <source>
        <dbReference type="ARBA" id="ARBA00023136"/>
    </source>
</evidence>
<reference evidence="12" key="1">
    <citation type="submission" date="2020-03" db="EMBL/GenBank/DDBJ databases">
        <authorList>
            <person name="Chebbi M.A."/>
            <person name="Drezen J.M."/>
        </authorList>
    </citation>
    <scope>NUCLEOTIDE SEQUENCE</scope>
    <source>
        <tissue evidence="12">Whole body</tissue>
    </source>
</reference>
<evidence type="ECO:0000256" key="4">
    <source>
        <dbReference type="ARBA" id="ARBA00022989"/>
    </source>
</evidence>
<keyword evidence="8" id="KW-0807">Transducer</keyword>